<name>A0A9D4SVW7_RHISA</name>
<reference evidence="2" key="1">
    <citation type="journal article" date="2020" name="Cell">
        <title>Large-Scale Comparative Analyses of Tick Genomes Elucidate Their Genetic Diversity and Vector Capacities.</title>
        <authorList>
            <consortium name="Tick Genome and Microbiome Consortium (TIGMIC)"/>
            <person name="Jia N."/>
            <person name="Wang J."/>
            <person name="Shi W."/>
            <person name="Du L."/>
            <person name="Sun Y."/>
            <person name="Zhan W."/>
            <person name="Jiang J.F."/>
            <person name="Wang Q."/>
            <person name="Zhang B."/>
            <person name="Ji P."/>
            <person name="Bell-Sakyi L."/>
            <person name="Cui X.M."/>
            <person name="Yuan T.T."/>
            <person name="Jiang B.G."/>
            <person name="Yang W.F."/>
            <person name="Lam T.T."/>
            <person name="Chang Q.C."/>
            <person name="Ding S.J."/>
            <person name="Wang X.J."/>
            <person name="Zhu J.G."/>
            <person name="Ruan X.D."/>
            <person name="Zhao L."/>
            <person name="Wei J.T."/>
            <person name="Ye R.Z."/>
            <person name="Que T.C."/>
            <person name="Du C.H."/>
            <person name="Zhou Y.H."/>
            <person name="Cheng J.X."/>
            <person name="Dai P.F."/>
            <person name="Guo W.B."/>
            <person name="Han X.H."/>
            <person name="Huang E.J."/>
            <person name="Li L.F."/>
            <person name="Wei W."/>
            <person name="Gao Y.C."/>
            <person name="Liu J.Z."/>
            <person name="Shao H.Z."/>
            <person name="Wang X."/>
            <person name="Wang C.C."/>
            <person name="Yang T.C."/>
            <person name="Huo Q.B."/>
            <person name="Li W."/>
            <person name="Chen H.Y."/>
            <person name="Chen S.E."/>
            <person name="Zhou L.G."/>
            <person name="Ni X.B."/>
            <person name="Tian J.H."/>
            <person name="Sheng Y."/>
            <person name="Liu T."/>
            <person name="Pan Y.S."/>
            <person name="Xia L.Y."/>
            <person name="Li J."/>
            <person name="Zhao F."/>
            <person name="Cao W.C."/>
        </authorList>
    </citation>
    <scope>NUCLEOTIDE SEQUENCE</scope>
    <source>
        <strain evidence="2">Rsan-2018</strain>
    </source>
</reference>
<evidence type="ECO:0000313" key="2">
    <source>
        <dbReference type="EMBL" id="KAH7955957.1"/>
    </source>
</evidence>
<dbReference type="EMBL" id="JABSTV010001250">
    <property type="protein sequence ID" value="KAH7955957.1"/>
    <property type="molecule type" value="Genomic_DNA"/>
</dbReference>
<feature type="region of interest" description="Disordered" evidence="1">
    <location>
        <begin position="140"/>
        <end position="278"/>
    </location>
</feature>
<organism evidence="2 3">
    <name type="scientific">Rhipicephalus sanguineus</name>
    <name type="common">Brown dog tick</name>
    <name type="synonym">Ixodes sanguineus</name>
    <dbReference type="NCBI Taxonomy" id="34632"/>
    <lineage>
        <taxon>Eukaryota</taxon>
        <taxon>Metazoa</taxon>
        <taxon>Ecdysozoa</taxon>
        <taxon>Arthropoda</taxon>
        <taxon>Chelicerata</taxon>
        <taxon>Arachnida</taxon>
        <taxon>Acari</taxon>
        <taxon>Parasitiformes</taxon>
        <taxon>Ixodida</taxon>
        <taxon>Ixodoidea</taxon>
        <taxon>Ixodidae</taxon>
        <taxon>Rhipicephalinae</taxon>
        <taxon>Rhipicephalus</taxon>
        <taxon>Rhipicephalus</taxon>
    </lineage>
</organism>
<evidence type="ECO:0000256" key="1">
    <source>
        <dbReference type="SAM" id="MobiDB-lite"/>
    </source>
</evidence>
<dbReference type="Proteomes" id="UP000821837">
    <property type="component" value="Unassembled WGS sequence"/>
</dbReference>
<comment type="caution">
    <text evidence="2">The sequence shown here is derived from an EMBL/GenBank/DDBJ whole genome shotgun (WGS) entry which is preliminary data.</text>
</comment>
<accession>A0A9D4SVW7</accession>
<proteinExistence type="predicted"/>
<evidence type="ECO:0000313" key="3">
    <source>
        <dbReference type="Proteomes" id="UP000821837"/>
    </source>
</evidence>
<feature type="compositionally biased region" description="Basic and acidic residues" evidence="1">
    <location>
        <begin position="148"/>
        <end position="159"/>
    </location>
</feature>
<feature type="compositionally biased region" description="Polar residues" evidence="1">
    <location>
        <begin position="169"/>
        <end position="187"/>
    </location>
</feature>
<feature type="compositionally biased region" description="Polar residues" evidence="1">
    <location>
        <begin position="197"/>
        <end position="206"/>
    </location>
</feature>
<keyword evidence="3" id="KW-1185">Reference proteome</keyword>
<protein>
    <submittedName>
        <fullName evidence="2">Uncharacterized protein</fullName>
    </submittedName>
</protein>
<gene>
    <name evidence="2" type="ORF">HPB52_005284</name>
</gene>
<feature type="compositionally biased region" description="Low complexity" evidence="1">
    <location>
        <begin position="207"/>
        <end position="218"/>
    </location>
</feature>
<dbReference type="AlphaFoldDB" id="A0A9D4SVW7"/>
<sequence>MAVATRLMRRCWEREGQYIRLVVFYAGLRGSLKGSQSDDAVQVLRDQLVSPTPGLVICSVPESETYRKGAHARVVLLKARLKQLCTTWNPEFLNASKVLEGKGGLVKEKNLYTNEASTLIAAEIAKVLFFRSKACTLSQTRPSPAHQHRAECTDADTRSEGPASYAGWNKTSRSGTGLPSRNDSTALSGAHCDTGDKSTASCRTGSPTRRPCPRLLLRNDSASAGAQPPARRNSTGIRASAPTVGGTKNGDSTSPIPCQQPYMPPPPTVQQAPLHPRS</sequence>
<reference evidence="2" key="2">
    <citation type="submission" date="2021-09" db="EMBL/GenBank/DDBJ databases">
        <authorList>
            <person name="Jia N."/>
            <person name="Wang J."/>
            <person name="Shi W."/>
            <person name="Du L."/>
            <person name="Sun Y."/>
            <person name="Zhan W."/>
            <person name="Jiang J."/>
            <person name="Wang Q."/>
            <person name="Zhang B."/>
            <person name="Ji P."/>
            <person name="Sakyi L.B."/>
            <person name="Cui X."/>
            <person name="Yuan T."/>
            <person name="Jiang B."/>
            <person name="Yang W."/>
            <person name="Lam T.T.-Y."/>
            <person name="Chang Q."/>
            <person name="Ding S."/>
            <person name="Wang X."/>
            <person name="Zhu J."/>
            <person name="Ruan X."/>
            <person name="Zhao L."/>
            <person name="Wei J."/>
            <person name="Que T."/>
            <person name="Du C."/>
            <person name="Cheng J."/>
            <person name="Dai P."/>
            <person name="Han X."/>
            <person name="Huang E."/>
            <person name="Gao Y."/>
            <person name="Liu J."/>
            <person name="Shao H."/>
            <person name="Ye R."/>
            <person name="Li L."/>
            <person name="Wei W."/>
            <person name="Wang X."/>
            <person name="Wang C."/>
            <person name="Huo Q."/>
            <person name="Li W."/>
            <person name="Guo W."/>
            <person name="Chen H."/>
            <person name="Chen S."/>
            <person name="Zhou L."/>
            <person name="Zhou L."/>
            <person name="Ni X."/>
            <person name="Tian J."/>
            <person name="Zhou Y."/>
            <person name="Sheng Y."/>
            <person name="Liu T."/>
            <person name="Pan Y."/>
            <person name="Xia L."/>
            <person name="Li J."/>
            <person name="Zhao F."/>
            <person name="Cao W."/>
        </authorList>
    </citation>
    <scope>NUCLEOTIDE SEQUENCE</scope>
    <source>
        <strain evidence="2">Rsan-2018</strain>
        <tissue evidence="2">Larvae</tissue>
    </source>
</reference>
<feature type="compositionally biased region" description="Low complexity" evidence="1">
    <location>
        <begin position="269"/>
        <end position="278"/>
    </location>
</feature>